<dbReference type="InterPro" id="IPR001870">
    <property type="entry name" value="B30.2/SPRY"/>
</dbReference>
<dbReference type="Gene3D" id="2.60.120.920">
    <property type="match status" value="1"/>
</dbReference>
<evidence type="ECO:0000313" key="3">
    <source>
        <dbReference type="Proteomes" id="UP001476798"/>
    </source>
</evidence>
<dbReference type="CDD" id="cd12893">
    <property type="entry name" value="SPRY_PRY_TRIM35"/>
    <property type="match status" value="1"/>
</dbReference>
<evidence type="ECO:0000259" key="1">
    <source>
        <dbReference type="PROSITE" id="PS50188"/>
    </source>
</evidence>
<dbReference type="EMBL" id="JAHRIO010032222">
    <property type="protein sequence ID" value="MEQ2169164.1"/>
    <property type="molecule type" value="Genomic_DNA"/>
</dbReference>
<dbReference type="Pfam" id="PF00622">
    <property type="entry name" value="SPRY"/>
    <property type="match status" value="1"/>
</dbReference>
<name>A0ABV0NCP1_9TELE</name>
<dbReference type="Pfam" id="PF13765">
    <property type="entry name" value="PRY"/>
    <property type="match status" value="1"/>
</dbReference>
<accession>A0ABV0NCP1</accession>
<dbReference type="SMART" id="SM00449">
    <property type="entry name" value="SPRY"/>
    <property type="match status" value="1"/>
</dbReference>
<feature type="domain" description="B30.2/SPRY" evidence="1">
    <location>
        <begin position="1"/>
        <end position="172"/>
    </location>
</feature>
<keyword evidence="3" id="KW-1185">Reference proteome</keyword>
<dbReference type="SMART" id="SM00589">
    <property type="entry name" value="PRY"/>
    <property type="match status" value="1"/>
</dbReference>
<gene>
    <name evidence="2" type="ORF">GOODEAATRI_022159</name>
</gene>
<feature type="non-terminal residue" evidence="2">
    <location>
        <position position="1"/>
    </location>
</feature>
<proteinExistence type="predicted"/>
<comment type="caution">
    <text evidence="2">The sequence shown here is derived from an EMBL/GenBank/DDBJ whole genome shotgun (WGS) entry which is preliminary data.</text>
</comment>
<dbReference type="InterPro" id="IPR013320">
    <property type="entry name" value="ConA-like_dom_sf"/>
</dbReference>
<organism evidence="2 3">
    <name type="scientific">Goodea atripinnis</name>
    <dbReference type="NCBI Taxonomy" id="208336"/>
    <lineage>
        <taxon>Eukaryota</taxon>
        <taxon>Metazoa</taxon>
        <taxon>Chordata</taxon>
        <taxon>Craniata</taxon>
        <taxon>Vertebrata</taxon>
        <taxon>Euteleostomi</taxon>
        <taxon>Actinopterygii</taxon>
        <taxon>Neopterygii</taxon>
        <taxon>Teleostei</taxon>
        <taxon>Neoteleostei</taxon>
        <taxon>Acanthomorphata</taxon>
        <taxon>Ovalentaria</taxon>
        <taxon>Atherinomorphae</taxon>
        <taxon>Cyprinodontiformes</taxon>
        <taxon>Goodeidae</taxon>
        <taxon>Goodea</taxon>
    </lineage>
</organism>
<dbReference type="PRINTS" id="PR01407">
    <property type="entry name" value="BUTYPHLNCDUF"/>
</dbReference>
<reference evidence="2 3" key="1">
    <citation type="submission" date="2021-06" db="EMBL/GenBank/DDBJ databases">
        <authorList>
            <person name="Palmer J.M."/>
        </authorList>
    </citation>
    <scope>NUCLEOTIDE SEQUENCE [LARGE SCALE GENOMIC DNA]</scope>
    <source>
        <strain evidence="2 3">GA_2019</strain>
        <tissue evidence="2">Muscle</tissue>
    </source>
</reference>
<dbReference type="PANTHER" id="PTHR24103">
    <property type="entry name" value="E3 UBIQUITIN-PROTEIN LIGASE TRIM"/>
    <property type="match status" value="1"/>
</dbReference>
<evidence type="ECO:0000313" key="2">
    <source>
        <dbReference type="EMBL" id="MEQ2169164.1"/>
    </source>
</evidence>
<dbReference type="PROSITE" id="PS50188">
    <property type="entry name" value="B302_SPRY"/>
    <property type="match status" value="1"/>
</dbReference>
<protein>
    <recommendedName>
        <fullName evidence="1">B30.2/SPRY domain-containing protein</fullName>
    </recommendedName>
</protein>
<dbReference type="Proteomes" id="UP001476798">
    <property type="component" value="Unassembled WGS sequence"/>
</dbReference>
<dbReference type="InterPro" id="IPR043136">
    <property type="entry name" value="B30.2/SPRY_sf"/>
</dbReference>
<dbReference type="InterPro" id="IPR006574">
    <property type="entry name" value="PRY"/>
</dbReference>
<dbReference type="InterPro" id="IPR050143">
    <property type="entry name" value="TRIM/RBCC"/>
</dbReference>
<sequence>TLDPNTAAPWLVLSDDLTTVHDSDEKQKLPNNPERFDPDTAVLGRDGLTSGKHAWEVNVGDNTAWVVGVAKTSIKRKEKVSSVLNNGYLCVYFYHKMYFAGTSPLTRLNLKRNPQRIRVQLDCDKGKVSFYDPHNNTLIYTFKHAITEAVFPYLWVGCQKCPLTVQPVDVFLKLAEFS</sequence>
<dbReference type="InterPro" id="IPR003879">
    <property type="entry name" value="Butyrophylin_SPRY"/>
</dbReference>
<dbReference type="InterPro" id="IPR003877">
    <property type="entry name" value="SPRY_dom"/>
</dbReference>
<dbReference type="SUPFAM" id="SSF49899">
    <property type="entry name" value="Concanavalin A-like lectins/glucanases"/>
    <property type="match status" value="1"/>
</dbReference>